<gene>
    <name evidence="1" type="ORF">LTRI10_LOCUS8202</name>
</gene>
<dbReference type="Proteomes" id="UP001497516">
    <property type="component" value="Chromosome 10"/>
</dbReference>
<organism evidence="1 2">
    <name type="scientific">Linum trigynum</name>
    <dbReference type="NCBI Taxonomy" id="586398"/>
    <lineage>
        <taxon>Eukaryota</taxon>
        <taxon>Viridiplantae</taxon>
        <taxon>Streptophyta</taxon>
        <taxon>Embryophyta</taxon>
        <taxon>Tracheophyta</taxon>
        <taxon>Spermatophyta</taxon>
        <taxon>Magnoliopsida</taxon>
        <taxon>eudicotyledons</taxon>
        <taxon>Gunneridae</taxon>
        <taxon>Pentapetalae</taxon>
        <taxon>rosids</taxon>
        <taxon>fabids</taxon>
        <taxon>Malpighiales</taxon>
        <taxon>Linaceae</taxon>
        <taxon>Linum</taxon>
    </lineage>
</organism>
<keyword evidence="2" id="KW-1185">Reference proteome</keyword>
<evidence type="ECO:0000313" key="2">
    <source>
        <dbReference type="Proteomes" id="UP001497516"/>
    </source>
</evidence>
<accession>A0AAV2CW90</accession>
<proteinExistence type="predicted"/>
<protein>
    <submittedName>
        <fullName evidence="1">Uncharacterized protein</fullName>
    </submittedName>
</protein>
<evidence type="ECO:0000313" key="1">
    <source>
        <dbReference type="EMBL" id="CAL1360790.1"/>
    </source>
</evidence>
<dbReference type="AlphaFoldDB" id="A0AAV2CW90"/>
<dbReference type="EMBL" id="OZ034814">
    <property type="protein sequence ID" value="CAL1360790.1"/>
    <property type="molecule type" value="Genomic_DNA"/>
</dbReference>
<sequence>MGMLCVIGQNEKVARVYNTRVKPGALEEGDLVKRAFEKIEDHDKLAATWEDSYLIGHKIGHCTFKLATMEGEPVSKTWNSVHLRKYFSAKK</sequence>
<name>A0AAV2CW90_9ROSI</name>
<reference evidence="1 2" key="1">
    <citation type="submission" date="2024-04" db="EMBL/GenBank/DDBJ databases">
        <authorList>
            <person name="Fracassetti M."/>
        </authorList>
    </citation>
    <scope>NUCLEOTIDE SEQUENCE [LARGE SCALE GENOMIC DNA]</scope>
</reference>